<feature type="transmembrane region" description="Helical" evidence="6">
    <location>
        <begin position="131"/>
        <end position="148"/>
    </location>
</feature>
<proteinExistence type="predicted"/>
<dbReference type="InterPro" id="IPR050925">
    <property type="entry name" value="Rhomboid_protease_S54"/>
</dbReference>
<feature type="domain" description="Peptidase S54 rhomboid" evidence="7">
    <location>
        <begin position="68"/>
        <end position="204"/>
    </location>
</feature>
<feature type="transmembrane region" description="Helical" evidence="6">
    <location>
        <begin position="107"/>
        <end position="125"/>
    </location>
</feature>
<dbReference type="GO" id="GO:0004252">
    <property type="term" value="F:serine-type endopeptidase activity"/>
    <property type="evidence" value="ECO:0007669"/>
    <property type="project" value="InterPro"/>
</dbReference>
<evidence type="ECO:0000313" key="8">
    <source>
        <dbReference type="EMBL" id="RKM94507.1"/>
    </source>
</evidence>
<keyword evidence="8" id="KW-0378">Hydrolase</keyword>
<evidence type="ECO:0000256" key="5">
    <source>
        <dbReference type="SAM" id="MobiDB-lite"/>
    </source>
</evidence>
<gene>
    <name evidence="8" type="ORF">SFRA_018735</name>
</gene>
<dbReference type="PANTHER" id="PTHR43731:SF9">
    <property type="entry name" value="SLR1461 PROTEIN"/>
    <property type="match status" value="1"/>
</dbReference>
<feature type="transmembrane region" description="Helical" evidence="6">
    <location>
        <begin position="183"/>
        <end position="202"/>
    </location>
</feature>
<keyword evidence="3 6" id="KW-1133">Transmembrane helix</keyword>
<dbReference type="SUPFAM" id="SSF144091">
    <property type="entry name" value="Rhomboid-like"/>
    <property type="match status" value="1"/>
</dbReference>
<feature type="transmembrane region" description="Helical" evidence="6">
    <location>
        <begin position="30"/>
        <end position="48"/>
    </location>
</feature>
<dbReference type="GO" id="GO:0016020">
    <property type="term" value="C:membrane"/>
    <property type="evidence" value="ECO:0007669"/>
    <property type="project" value="UniProtKB-SubCell"/>
</dbReference>
<dbReference type="Pfam" id="PF01694">
    <property type="entry name" value="Rhomboid"/>
    <property type="match status" value="1"/>
</dbReference>
<dbReference type="Proteomes" id="UP000028058">
    <property type="component" value="Unassembled WGS sequence"/>
</dbReference>
<evidence type="ECO:0000256" key="2">
    <source>
        <dbReference type="ARBA" id="ARBA00022692"/>
    </source>
</evidence>
<reference evidence="8 9" key="1">
    <citation type="journal article" date="2014" name="Genome Announc.">
        <title>Draft Genome Sequence of Streptomyces fradiae ATCC 19609, a Strain Highly Sensitive to Antibiotics.</title>
        <authorList>
            <person name="Bekker O.B."/>
            <person name="Klimina K.M."/>
            <person name="Vatlin A.A."/>
            <person name="Zakharevich N.V."/>
            <person name="Kasianov A.S."/>
            <person name="Danilenko V.N."/>
        </authorList>
    </citation>
    <scope>NUCLEOTIDE SEQUENCE [LARGE SCALE GENOMIC DNA]</scope>
    <source>
        <strain evidence="8 9">ATCC 19609</strain>
    </source>
</reference>
<keyword evidence="4 6" id="KW-0472">Membrane</keyword>
<evidence type="ECO:0000256" key="3">
    <source>
        <dbReference type="ARBA" id="ARBA00022989"/>
    </source>
</evidence>
<evidence type="ECO:0000256" key="4">
    <source>
        <dbReference type="ARBA" id="ARBA00023136"/>
    </source>
</evidence>
<name>A0A420V1J0_9ACTN</name>
<dbReference type="PANTHER" id="PTHR43731">
    <property type="entry name" value="RHOMBOID PROTEASE"/>
    <property type="match status" value="1"/>
</dbReference>
<feature type="transmembrane region" description="Helical" evidence="6">
    <location>
        <begin position="155"/>
        <end position="177"/>
    </location>
</feature>
<keyword evidence="8" id="KW-0645">Protease</keyword>
<evidence type="ECO:0000256" key="6">
    <source>
        <dbReference type="SAM" id="Phobius"/>
    </source>
</evidence>
<keyword evidence="2 6" id="KW-0812">Transmembrane</keyword>
<dbReference type="Gene3D" id="1.20.1540.10">
    <property type="entry name" value="Rhomboid-like"/>
    <property type="match status" value="1"/>
</dbReference>
<comment type="caution">
    <text evidence="8">The sequence shown here is derived from an EMBL/GenBank/DDBJ whole genome shotgun (WGS) entry which is preliminary data.</text>
</comment>
<sequence length="217" mass="22428">MSYGSYGSGWPPPGRPAPRPEPSGGQKAKAAAGLMAVWVALLWLLEFIDVATGNSLDTYGVSPRDTGELRDVIPASFLHFGFDHVAANTVPLALFGFLAALRGIGRFLAVVAVIVVTGGLGVWLTAPAGSVTAGASIVVFGLFGYLVVRGFIDRVVTDVIVGLVIAVLYGSIIWGVLPTAGSVSWQGHLFGLIGGVIAAVVFRRRAGAGGRRETIVG</sequence>
<dbReference type="EMBL" id="JNAD02000008">
    <property type="protein sequence ID" value="RKM94507.1"/>
    <property type="molecule type" value="Genomic_DNA"/>
</dbReference>
<dbReference type="OrthoDB" id="465874at2"/>
<accession>A0A420V1J0</accession>
<evidence type="ECO:0000313" key="9">
    <source>
        <dbReference type="Proteomes" id="UP000028058"/>
    </source>
</evidence>
<evidence type="ECO:0000256" key="1">
    <source>
        <dbReference type="ARBA" id="ARBA00004141"/>
    </source>
</evidence>
<protein>
    <submittedName>
        <fullName evidence="8">Rhomboid family intramembrane serine protease</fullName>
    </submittedName>
</protein>
<feature type="region of interest" description="Disordered" evidence="5">
    <location>
        <begin position="1"/>
        <end position="26"/>
    </location>
</feature>
<feature type="transmembrane region" description="Helical" evidence="6">
    <location>
        <begin position="77"/>
        <end position="100"/>
    </location>
</feature>
<dbReference type="InterPro" id="IPR022764">
    <property type="entry name" value="Peptidase_S54_rhomboid_dom"/>
</dbReference>
<organism evidence="8 9">
    <name type="scientific">Streptomyces xinghaiensis</name>
    <dbReference type="NCBI Taxonomy" id="1038928"/>
    <lineage>
        <taxon>Bacteria</taxon>
        <taxon>Bacillati</taxon>
        <taxon>Actinomycetota</taxon>
        <taxon>Actinomycetes</taxon>
        <taxon>Kitasatosporales</taxon>
        <taxon>Streptomycetaceae</taxon>
        <taxon>Streptomyces</taxon>
    </lineage>
</organism>
<dbReference type="AlphaFoldDB" id="A0A420V1J0"/>
<keyword evidence="9" id="KW-1185">Reference proteome</keyword>
<dbReference type="InterPro" id="IPR035952">
    <property type="entry name" value="Rhomboid-like_sf"/>
</dbReference>
<dbReference type="GO" id="GO:0006508">
    <property type="term" value="P:proteolysis"/>
    <property type="evidence" value="ECO:0007669"/>
    <property type="project" value="UniProtKB-KW"/>
</dbReference>
<evidence type="ECO:0000259" key="7">
    <source>
        <dbReference type="Pfam" id="PF01694"/>
    </source>
</evidence>
<comment type="subcellular location">
    <subcellularLocation>
        <location evidence="1">Membrane</location>
        <topology evidence="1">Multi-pass membrane protein</topology>
    </subcellularLocation>
</comment>
<feature type="compositionally biased region" description="Pro residues" evidence="5">
    <location>
        <begin position="10"/>
        <end position="21"/>
    </location>
</feature>